<comment type="caution">
    <text evidence="1">The sequence shown here is derived from an EMBL/GenBank/DDBJ whole genome shotgun (WGS) entry which is preliminary data.</text>
</comment>
<dbReference type="EMBL" id="SOHJ01000011">
    <property type="protein sequence ID" value="TFD58951.1"/>
    <property type="molecule type" value="Genomic_DNA"/>
</dbReference>
<dbReference type="RefSeq" id="WP_134515341.1">
    <property type="nucleotide sequence ID" value="NZ_SOHJ01000011.1"/>
</dbReference>
<sequence>MRGSRSHRQLHLVAQDIGADLTDPPAFLRQLVDDVNRIVETGETTWLKSLGVTAGFSSRP</sequence>
<reference evidence="1 2" key="1">
    <citation type="submission" date="2019-03" db="EMBL/GenBank/DDBJ databases">
        <title>Genomics of glacier-inhabiting Cryobacterium strains.</title>
        <authorList>
            <person name="Liu Q."/>
            <person name="Xin Y.-H."/>
        </authorList>
    </citation>
    <scope>NUCLEOTIDE SEQUENCE [LARGE SCALE GENOMIC DNA]</scope>
    <source>
        <strain evidence="1 2">Sr39</strain>
    </source>
</reference>
<accession>A0A4R9ADT1</accession>
<name>A0A4R9ADT1_9MICO</name>
<organism evidence="1 2">
    <name type="scientific">Cryobacterium suzukii</name>
    <dbReference type="NCBI Taxonomy" id="1259198"/>
    <lineage>
        <taxon>Bacteria</taxon>
        <taxon>Bacillati</taxon>
        <taxon>Actinomycetota</taxon>
        <taxon>Actinomycetes</taxon>
        <taxon>Micrococcales</taxon>
        <taxon>Microbacteriaceae</taxon>
        <taxon>Cryobacterium</taxon>
    </lineage>
</organism>
<keyword evidence="2" id="KW-1185">Reference proteome</keyword>
<gene>
    <name evidence="1" type="ORF">E3T39_11355</name>
</gene>
<proteinExistence type="predicted"/>
<protein>
    <submittedName>
        <fullName evidence="1">Uncharacterized protein</fullName>
    </submittedName>
</protein>
<evidence type="ECO:0000313" key="1">
    <source>
        <dbReference type="EMBL" id="TFD58951.1"/>
    </source>
</evidence>
<evidence type="ECO:0000313" key="2">
    <source>
        <dbReference type="Proteomes" id="UP000298170"/>
    </source>
</evidence>
<dbReference type="Proteomes" id="UP000298170">
    <property type="component" value="Unassembled WGS sequence"/>
</dbReference>
<dbReference type="OrthoDB" id="502624at2"/>
<dbReference type="AlphaFoldDB" id="A0A4R9ADT1"/>